<dbReference type="GO" id="GO:0005886">
    <property type="term" value="C:plasma membrane"/>
    <property type="evidence" value="ECO:0007669"/>
    <property type="project" value="UniProtKB-SubCell"/>
</dbReference>
<keyword evidence="7 9" id="KW-0675">Receptor</keyword>
<dbReference type="GO" id="GO:0005737">
    <property type="term" value="C:cytoplasm"/>
    <property type="evidence" value="ECO:0007669"/>
    <property type="project" value="UniProtKB-SubCell"/>
</dbReference>
<comment type="catalytic activity">
    <reaction evidence="8 9">
        <text>GTP + H2O = GDP + phosphate + H(+)</text>
        <dbReference type="Rhea" id="RHEA:19669"/>
        <dbReference type="ChEBI" id="CHEBI:15377"/>
        <dbReference type="ChEBI" id="CHEBI:15378"/>
        <dbReference type="ChEBI" id="CHEBI:37565"/>
        <dbReference type="ChEBI" id="CHEBI:43474"/>
        <dbReference type="ChEBI" id="CHEBI:58189"/>
        <dbReference type="EC" id="3.6.5.4"/>
    </reaction>
</comment>
<dbReference type="OrthoDB" id="9804720at2"/>
<evidence type="ECO:0000256" key="4">
    <source>
        <dbReference type="ARBA" id="ARBA00022801"/>
    </source>
</evidence>
<dbReference type="InterPro" id="IPR004390">
    <property type="entry name" value="SR_rcpt_FtsY"/>
</dbReference>
<comment type="function">
    <text evidence="9">Involved in targeting and insertion of nascent membrane proteins into the cytoplasmic membrane. Acts as a receptor for the complex formed by the signal recognition particle (SRP) and the ribosome-nascent chain (RNC).</text>
</comment>
<dbReference type="KEGG" id="fsa:C5Q98_02435"/>
<comment type="subcellular location">
    <subcellularLocation>
        <location evidence="9">Cell membrane</location>
        <topology evidence="9">Peripheral membrane protein</topology>
        <orientation evidence="9">Cytoplasmic side</orientation>
    </subcellularLocation>
    <subcellularLocation>
        <location evidence="9">Cytoplasm</location>
    </subcellularLocation>
</comment>
<evidence type="ECO:0000256" key="9">
    <source>
        <dbReference type="HAMAP-Rule" id="MF_00920"/>
    </source>
</evidence>
<evidence type="ECO:0000259" key="10">
    <source>
        <dbReference type="PROSITE" id="PS00300"/>
    </source>
</evidence>
<dbReference type="SMART" id="SM00963">
    <property type="entry name" value="SRP54_N"/>
    <property type="match status" value="1"/>
</dbReference>
<evidence type="ECO:0000256" key="6">
    <source>
        <dbReference type="ARBA" id="ARBA00023136"/>
    </source>
</evidence>
<dbReference type="GO" id="GO:0003924">
    <property type="term" value="F:GTPase activity"/>
    <property type="evidence" value="ECO:0007669"/>
    <property type="project" value="UniProtKB-UniRule"/>
</dbReference>
<dbReference type="GO" id="GO:0005525">
    <property type="term" value="F:GTP binding"/>
    <property type="evidence" value="ECO:0007669"/>
    <property type="project" value="UniProtKB-UniRule"/>
</dbReference>
<dbReference type="FunFam" id="3.40.50.300:FF:000053">
    <property type="entry name" value="Signal recognition particle receptor FtsY"/>
    <property type="match status" value="1"/>
</dbReference>
<dbReference type="InterPro" id="IPR013822">
    <property type="entry name" value="Signal_recog_particl_SRP54_hlx"/>
</dbReference>
<dbReference type="Proteomes" id="UP000237947">
    <property type="component" value="Chromosome"/>
</dbReference>
<evidence type="ECO:0000256" key="5">
    <source>
        <dbReference type="ARBA" id="ARBA00023134"/>
    </source>
</evidence>
<organism evidence="11 12">
    <name type="scientific">Fastidiosipila sanguinis</name>
    <dbReference type="NCBI Taxonomy" id="236753"/>
    <lineage>
        <taxon>Bacteria</taxon>
        <taxon>Bacillati</taxon>
        <taxon>Bacillota</taxon>
        <taxon>Clostridia</taxon>
        <taxon>Eubacteriales</taxon>
        <taxon>Oscillospiraceae</taxon>
        <taxon>Fastidiosipila</taxon>
    </lineage>
</organism>
<dbReference type="PROSITE" id="PS00300">
    <property type="entry name" value="SRP54"/>
    <property type="match status" value="1"/>
</dbReference>
<dbReference type="AlphaFoldDB" id="A0A2S0KMC5"/>
<feature type="binding site" evidence="9">
    <location>
        <begin position="254"/>
        <end position="257"/>
    </location>
    <ligand>
        <name>GTP</name>
        <dbReference type="ChEBI" id="CHEBI:37565"/>
    </ligand>
</feature>
<dbReference type="Pfam" id="PF00448">
    <property type="entry name" value="SRP54"/>
    <property type="match status" value="1"/>
</dbReference>
<dbReference type="InterPro" id="IPR042101">
    <property type="entry name" value="SRP54_N_sf"/>
</dbReference>
<dbReference type="HAMAP" id="MF_00920">
    <property type="entry name" value="FtsY"/>
    <property type="match status" value="1"/>
</dbReference>
<gene>
    <name evidence="9" type="primary">ftsY</name>
    <name evidence="11" type="ORF">C5Q98_02435</name>
</gene>
<feature type="binding site" evidence="9">
    <location>
        <begin position="190"/>
        <end position="194"/>
    </location>
    <ligand>
        <name>GTP</name>
        <dbReference type="ChEBI" id="CHEBI:37565"/>
    </ligand>
</feature>
<dbReference type="InterPro" id="IPR000897">
    <property type="entry name" value="SRP54_GTPase_dom"/>
</dbReference>
<keyword evidence="12" id="KW-1185">Reference proteome</keyword>
<dbReference type="EMBL" id="CP027226">
    <property type="protein sequence ID" value="AVM42158.1"/>
    <property type="molecule type" value="Genomic_DNA"/>
</dbReference>
<feature type="binding site" evidence="9">
    <location>
        <begin position="108"/>
        <end position="115"/>
    </location>
    <ligand>
        <name>GTP</name>
        <dbReference type="ChEBI" id="CHEBI:37565"/>
    </ligand>
</feature>
<accession>A0A2S0KMC5</accession>
<dbReference type="NCBIfam" id="TIGR00064">
    <property type="entry name" value="ftsY"/>
    <property type="match status" value="1"/>
</dbReference>
<dbReference type="SUPFAM" id="SSF52540">
    <property type="entry name" value="P-loop containing nucleoside triphosphate hydrolases"/>
    <property type="match status" value="1"/>
</dbReference>
<keyword evidence="4 9" id="KW-0378">Hydrolase</keyword>
<keyword evidence="6 9" id="KW-0472">Membrane</keyword>
<keyword evidence="3 9" id="KW-0547">Nucleotide-binding</keyword>
<dbReference type="SUPFAM" id="SSF47364">
    <property type="entry name" value="Domain of the SRP/SRP receptor G-proteins"/>
    <property type="match status" value="1"/>
</dbReference>
<sequence length="309" mass="33844">MGLFDKFKNGLKKTRDFIGDTFNSIAAAFGVFNEEEIDELEMLMIASDMGVTTTDKVISNLKSEMKAKANNKSDFVLRTLKNNLSEILGEKETLKIEDGKLNIIIMVGVNGTGKTTSAAKLAYRYQNEGKSVLMCAADTFRAAAIEQLEEWTRRTNTPLISQKEGNDPAAVVYDAISSAKARKSDILIVDTAGRLHNQKNLMDELAKIRRVVDREAPEANVETLLVIDATSGQNAVIQANIFKEIVDVTGLIITKLDGSAKGGVVIAVSDIVKTPIYFAGLGEQAEDLVEFDPNFFIDSLLPDDWVKNS</sequence>
<dbReference type="EC" id="3.6.5.4" evidence="9"/>
<dbReference type="InterPro" id="IPR027417">
    <property type="entry name" value="P-loop_NTPase"/>
</dbReference>
<comment type="similarity">
    <text evidence="9">Belongs to the GTP-binding SRP family. FtsY subfamily.</text>
</comment>
<dbReference type="RefSeq" id="WP_106012143.1">
    <property type="nucleotide sequence ID" value="NZ_CP027226.1"/>
</dbReference>
<comment type="subunit">
    <text evidence="9">Part of the signal recognition particle protein translocation system, which is composed of SRP and FtsY.</text>
</comment>
<protein>
    <recommendedName>
        <fullName evidence="9">Signal recognition particle receptor FtsY</fullName>
        <shortName evidence="9">SRP receptor</shortName>
        <ecNumber evidence="9">3.6.5.4</ecNumber>
    </recommendedName>
</protein>
<dbReference type="Pfam" id="PF02881">
    <property type="entry name" value="SRP54_N"/>
    <property type="match status" value="1"/>
</dbReference>
<reference evidence="12" key="1">
    <citation type="submission" date="2018-02" db="EMBL/GenBank/DDBJ databases">
        <authorList>
            <person name="Holder M.E."/>
            <person name="Ajami N.J."/>
            <person name="Petrosino J.F."/>
        </authorList>
    </citation>
    <scope>NUCLEOTIDE SEQUENCE [LARGE SCALE GENOMIC DNA]</scope>
    <source>
        <strain evidence="12">CCUG 47711</strain>
    </source>
</reference>
<dbReference type="InterPro" id="IPR003593">
    <property type="entry name" value="AAA+_ATPase"/>
</dbReference>
<evidence type="ECO:0000256" key="8">
    <source>
        <dbReference type="ARBA" id="ARBA00048027"/>
    </source>
</evidence>
<name>A0A2S0KMC5_9FIRM</name>
<keyword evidence="2 9" id="KW-0963">Cytoplasm</keyword>
<feature type="domain" description="SRP54-type proteins GTP-binding" evidence="10">
    <location>
        <begin position="275"/>
        <end position="288"/>
    </location>
</feature>
<dbReference type="Gene3D" id="1.20.120.140">
    <property type="entry name" value="Signal recognition particle SRP54, nucleotide-binding domain"/>
    <property type="match status" value="1"/>
</dbReference>
<dbReference type="PANTHER" id="PTHR43134">
    <property type="entry name" value="SIGNAL RECOGNITION PARTICLE RECEPTOR SUBUNIT ALPHA"/>
    <property type="match status" value="1"/>
</dbReference>
<dbReference type="PANTHER" id="PTHR43134:SF1">
    <property type="entry name" value="SIGNAL RECOGNITION PARTICLE RECEPTOR SUBUNIT ALPHA"/>
    <property type="match status" value="1"/>
</dbReference>
<keyword evidence="5 9" id="KW-0342">GTP-binding</keyword>
<evidence type="ECO:0000256" key="7">
    <source>
        <dbReference type="ARBA" id="ARBA00023170"/>
    </source>
</evidence>
<evidence type="ECO:0000256" key="1">
    <source>
        <dbReference type="ARBA" id="ARBA00022475"/>
    </source>
</evidence>
<evidence type="ECO:0000256" key="2">
    <source>
        <dbReference type="ARBA" id="ARBA00022490"/>
    </source>
</evidence>
<dbReference type="GO" id="GO:0006614">
    <property type="term" value="P:SRP-dependent cotranslational protein targeting to membrane"/>
    <property type="evidence" value="ECO:0007669"/>
    <property type="project" value="InterPro"/>
</dbReference>
<dbReference type="SMART" id="SM00382">
    <property type="entry name" value="AAA"/>
    <property type="match status" value="1"/>
</dbReference>
<evidence type="ECO:0000313" key="11">
    <source>
        <dbReference type="EMBL" id="AVM42158.1"/>
    </source>
</evidence>
<proteinExistence type="inferred from homology"/>
<dbReference type="Gene3D" id="3.40.50.300">
    <property type="entry name" value="P-loop containing nucleotide triphosphate hydrolases"/>
    <property type="match status" value="1"/>
</dbReference>
<keyword evidence="1 9" id="KW-1003">Cell membrane</keyword>
<evidence type="ECO:0000256" key="3">
    <source>
        <dbReference type="ARBA" id="ARBA00022741"/>
    </source>
</evidence>
<dbReference type="SMART" id="SM00962">
    <property type="entry name" value="SRP54"/>
    <property type="match status" value="1"/>
</dbReference>
<evidence type="ECO:0000313" key="12">
    <source>
        <dbReference type="Proteomes" id="UP000237947"/>
    </source>
</evidence>
<dbReference type="CDD" id="cd17874">
    <property type="entry name" value="FtsY"/>
    <property type="match status" value="1"/>
</dbReference>
<dbReference type="InterPro" id="IPR036225">
    <property type="entry name" value="SRP/SRP_N"/>
</dbReference>
<dbReference type="GO" id="GO:0005047">
    <property type="term" value="F:signal recognition particle binding"/>
    <property type="evidence" value="ECO:0007669"/>
    <property type="project" value="TreeGrafter"/>
</dbReference>